<name>A0A6N1AJN5_9PROT</name>
<dbReference type="GO" id="GO:0008914">
    <property type="term" value="F:leucyl-tRNA--protein transferase activity"/>
    <property type="evidence" value="ECO:0007669"/>
    <property type="project" value="UniProtKB-UniRule"/>
</dbReference>
<dbReference type="RefSeq" id="WP_149196872.1">
    <property type="nucleotide sequence ID" value="NZ_BSOV01000003.1"/>
</dbReference>
<dbReference type="PANTHER" id="PTHR21367:SF1">
    <property type="entry name" value="ARGINYL-TRNA--PROTEIN TRANSFERASE 1"/>
    <property type="match status" value="1"/>
</dbReference>
<evidence type="ECO:0000256" key="4">
    <source>
        <dbReference type="HAMAP-Rule" id="MF_00689"/>
    </source>
</evidence>
<comment type="similarity">
    <text evidence="4">Belongs to the R-transferase family. Bpt subfamily.</text>
</comment>
<dbReference type="Proteomes" id="UP000509702">
    <property type="component" value="Chromosome"/>
</dbReference>
<dbReference type="Pfam" id="PF04377">
    <property type="entry name" value="ATE_C"/>
    <property type="match status" value="1"/>
</dbReference>
<protein>
    <recommendedName>
        <fullName evidence="4">Aspartate/glutamate leucyltransferase</fullName>
        <ecNumber evidence="4">2.3.2.29</ecNumber>
    </recommendedName>
</protein>
<dbReference type="PIRSF" id="PIRSF037208">
    <property type="entry name" value="ATE_pro_prd"/>
    <property type="match status" value="1"/>
</dbReference>
<evidence type="ECO:0000256" key="2">
    <source>
        <dbReference type="ARBA" id="ARBA00022679"/>
    </source>
</evidence>
<dbReference type="NCBIfam" id="NF002343">
    <property type="entry name" value="PRK01305.1-4"/>
    <property type="match status" value="1"/>
</dbReference>
<dbReference type="GO" id="GO:0005737">
    <property type="term" value="C:cytoplasm"/>
    <property type="evidence" value="ECO:0007669"/>
    <property type="project" value="UniProtKB-SubCell"/>
</dbReference>
<dbReference type="InterPro" id="IPR030700">
    <property type="entry name" value="N-end_Aminoacyl_Trfase"/>
</dbReference>
<dbReference type="KEGG" id="aoz:HUE56_16500"/>
<comment type="subcellular location">
    <subcellularLocation>
        <location evidence="4">Cytoplasm</location>
    </subcellularLocation>
</comment>
<dbReference type="InterPro" id="IPR007471">
    <property type="entry name" value="N-end_Aminoacyl_Trfase_N"/>
</dbReference>
<gene>
    <name evidence="4" type="primary">bpt</name>
    <name evidence="7" type="ORF">HUE56_16500</name>
</gene>
<evidence type="ECO:0000259" key="6">
    <source>
        <dbReference type="Pfam" id="PF04377"/>
    </source>
</evidence>
<feature type="domain" description="N-end rule aminoacyl transferase C-terminal" evidence="6">
    <location>
        <begin position="110"/>
        <end position="232"/>
    </location>
</feature>
<dbReference type="AlphaFoldDB" id="A0A6N1AJN5"/>
<dbReference type="NCBIfam" id="NF002341">
    <property type="entry name" value="PRK01305.1-1"/>
    <property type="match status" value="1"/>
</dbReference>
<dbReference type="InterPro" id="IPR007472">
    <property type="entry name" value="N-end_Aminoacyl_Trfase_C"/>
</dbReference>
<dbReference type="NCBIfam" id="NF002342">
    <property type="entry name" value="PRK01305.1-3"/>
    <property type="match status" value="1"/>
</dbReference>
<dbReference type="OrthoDB" id="9782022at2"/>
<dbReference type="SUPFAM" id="SSF55729">
    <property type="entry name" value="Acyl-CoA N-acyltransferases (Nat)"/>
    <property type="match status" value="1"/>
</dbReference>
<evidence type="ECO:0000313" key="7">
    <source>
        <dbReference type="EMBL" id="QKS52025.1"/>
    </source>
</evidence>
<dbReference type="Gene3D" id="3.40.630.30">
    <property type="match status" value="1"/>
</dbReference>
<sequence>MSVIQPPQRPLQQFFRSGPMPCPYLPGRVERKLFTRLIGPFATEVNSTLSRAGFRRSHDIVYRPVCPNCQACVPVRVPVAEFVPTRSQRRVLKLNEGVTLAERPAYATSEQYRLFALYQNSRHGDSDMARMAMGDFAAMVDEGRADTNLLEARDERGQLVGCMLTDRLSDGYSAVYSFYDAAQDRRSLGTFMILGLIERARLAGMPYVYLGYWIAHSRKMAYKAKFHPLECLGEDGWRPAEIARDMDGPIRNGE</sequence>
<comment type="catalytic activity">
    <reaction evidence="4">
        <text>N-terminal L-aspartyl-[protein] + L-leucyl-tRNA(Leu) = N-terminal L-leucyl-L-aspartyl-[protein] + tRNA(Leu) + H(+)</text>
        <dbReference type="Rhea" id="RHEA:50420"/>
        <dbReference type="Rhea" id="RHEA-COMP:9613"/>
        <dbReference type="Rhea" id="RHEA-COMP:9622"/>
        <dbReference type="Rhea" id="RHEA-COMP:12669"/>
        <dbReference type="Rhea" id="RHEA-COMP:12674"/>
        <dbReference type="ChEBI" id="CHEBI:15378"/>
        <dbReference type="ChEBI" id="CHEBI:64720"/>
        <dbReference type="ChEBI" id="CHEBI:78442"/>
        <dbReference type="ChEBI" id="CHEBI:78494"/>
        <dbReference type="ChEBI" id="CHEBI:133042"/>
        <dbReference type="EC" id="2.3.2.29"/>
    </reaction>
</comment>
<comment type="catalytic activity">
    <reaction evidence="4">
        <text>N-terminal L-glutamyl-[protein] + L-leucyl-tRNA(Leu) = N-terminal L-leucyl-L-glutamyl-[protein] + tRNA(Leu) + H(+)</text>
        <dbReference type="Rhea" id="RHEA:50412"/>
        <dbReference type="Rhea" id="RHEA-COMP:9613"/>
        <dbReference type="Rhea" id="RHEA-COMP:9622"/>
        <dbReference type="Rhea" id="RHEA-COMP:12664"/>
        <dbReference type="Rhea" id="RHEA-COMP:12668"/>
        <dbReference type="ChEBI" id="CHEBI:15378"/>
        <dbReference type="ChEBI" id="CHEBI:64721"/>
        <dbReference type="ChEBI" id="CHEBI:78442"/>
        <dbReference type="ChEBI" id="CHEBI:78494"/>
        <dbReference type="ChEBI" id="CHEBI:133041"/>
        <dbReference type="EC" id="2.3.2.29"/>
    </reaction>
</comment>
<keyword evidence="3 4" id="KW-0012">Acyltransferase</keyword>
<dbReference type="HAMAP" id="MF_00689">
    <property type="entry name" value="Bpt"/>
    <property type="match status" value="1"/>
</dbReference>
<dbReference type="InterPro" id="IPR017138">
    <property type="entry name" value="Asp_Glu_LeuTrfase"/>
</dbReference>
<evidence type="ECO:0000256" key="3">
    <source>
        <dbReference type="ARBA" id="ARBA00023315"/>
    </source>
</evidence>
<dbReference type="Pfam" id="PF04376">
    <property type="entry name" value="ATE_N"/>
    <property type="match status" value="1"/>
</dbReference>
<evidence type="ECO:0000259" key="5">
    <source>
        <dbReference type="Pfam" id="PF04376"/>
    </source>
</evidence>
<reference evidence="7 8" key="1">
    <citation type="submission" date="2020-06" db="EMBL/GenBank/DDBJ databases">
        <title>Complete genome of Azosprillum oryzae KACC14407.</title>
        <authorList>
            <person name="Kim M."/>
            <person name="Park Y.-J."/>
            <person name="Shin J.-H."/>
        </authorList>
    </citation>
    <scope>NUCLEOTIDE SEQUENCE [LARGE SCALE GENOMIC DNA]</scope>
    <source>
        <strain evidence="7 8">KACC 14407</strain>
    </source>
</reference>
<keyword evidence="2 4" id="KW-0808">Transferase</keyword>
<dbReference type="EMBL" id="CP054619">
    <property type="protein sequence ID" value="QKS52025.1"/>
    <property type="molecule type" value="Genomic_DNA"/>
</dbReference>
<dbReference type="PANTHER" id="PTHR21367">
    <property type="entry name" value="ARGININE-TRNA-PROTEIN TRANSFERASE 1"/>
    <property type="match status" value="1"/>
</dbReference>
<accession>A0A6N1AJN5</accession>
<evidence type="ECO:0000313" key="8">
    <source>
        <dbReference type="Proteomes" id="UP000509702"/>
    </source>
</evidence>
<keyword evidence="8" id="KW-1185">Reference proteome</keyword>
<evidence type="ECO:0000256" key="1">
    <source>
        <dbReference type="ARBA" id="ARBA00022490"/>
    </source>
</evidence>
<organism evidence="7 8">
    <name type="scientific">Azospirillum oryzae</name>
    <dbReference type="NCBI Taxonomy" id="286727"/>
    <lineage>
        <taxon>Bacteria</taxon>
        <taxon>Pseudomonadati</taxon>
        <taxon>Pseudomonadota</taxon>
        <taxon>Alphaproteobacteria</taxon>
        <taxon>Rhodospirillales</taxon>
        <taxon>Azospirillaceae</taxon>
        <taxon>Azospirillum</taxon>
    </lineage>
</organism>
<dbReference type="EC" id="2.3.2.29" evidence="4"/>
<proteinExistence type="inferred from homology"/>
<comment type="function">
    <text evidence="4">Functions in the N-end rule pathway of protein degradation where it conjugates Leu from its aminoacyl-tRNA to the N-termini of proteins containing an N-terminal aspartate or glutamate.</text>
</comment>
<dbReference type="GO" id="GO:0071596">
    <property type="term" value="P:ubiquitin-dependent protein catabolic process via the N-end rule pathway"/>
    <property type="evidence" value="ECO:0007669"/>
    <property type="project" value="InterPro"/>
</dbReference>
<keyword evidence="1 4" id="KW-0963">Cytoplasm</keyword>
<dbReference type="InterPro" id="IPR016181">
    <property type="entry name" value="Acyl_CoA_acyltransferase"/>
</dbReference>
<dbReference type="NCBIfam" id="NF002346">
    <property type="entry name" value="PRK01305.2-3"/>
    <property type="match status" value="1"/>
</dbReference>
<feature type="domain" description="N-end aminoacyl transferase N-terminal" evidence="5">
    <location>
        <begin position="21"/>
        <end position="90"/>
    </location>
</feature>
<dbReference type="GO" id="GO:0004057">
    <property type="term" value="F:arginyl-tRNA--protein transferase activity"/>
    <property type="evidence" value="ECO:0007669"/>
    <property type="project" value="InterPro"/>
</dbReference>